<dbReference type="AlphaFoldDB" id="A0A4Q4KH80"/>
<evidence type="ECO:0000313" key="7">
    <source>
        <dbReference type="Proteomes" id="UP000293952"/>
    </source>
</evidence>
<dbReference type="PROSITE" id="PS00332">
    <property type="entry name" value="SOD_CU_ZN_2"/>
    <property type="match status" value="1"/>
</dbReference>
<dbReference type="RefSeq" id="WP_130094633.1">
    <property type="nucleotide sequence ID" value="NZ_SETE01000006.1"/>
</dbReference>
<evidence type="ECO:0000256" key="1">
    <source>
        <dbReference type="ARBA" id="ARBA00010457"/>
    </source>
</evidence>
<evidence type="ECO:0000256" key="2">
    <source>
        <dbReference type="RuleBase" id="RU000393"/>
    </source>
</evidence>
<proteinExistence type="inferred from homology"/>
<comment type="caution">
    <text evidence="6">The sequence shown here is derived from an EMBL/GenBank/DDBJ whole genome shotgun (WGS) entry which is preliminary data.</text>
</comment>
<dbReference type="PANTHER" id="PTHR10003">
    <property type="entry name" value="SUPEROXIDE DISMUTASE CU-ZN -RELATED"/>
    <property type="match status" value="1"/>
</dbReference>
<keyword evidence="4" id="KW-0732">Signal</keyword>
<accession>A0A4Q4KH80</accession>
<evidence type="ECO:0000313" key="6">
    <source>
        <dbReference type="EMBL" id="RYM32532.1"/>
    </source>
</evidence>
<comment type="catalytic activity">
    <reaction evidence="2">
        <text>2 superoxide + 2 H(+) = H2O2 + O2</text>
        <dbReference type="Rhea" id="RHEA:20696"/>
        <dbReference type="ChEBI" id="CHEBI:15378"/>
        <dbReference type="ChEBI" id="CHEBI:15379"/>
        <dbReference type="ChEBI" id="CHEBI:16240"/>
        <dbReference type="ChEBI" id="CHEBI:18421"/>
        <dbReference type="EC" id="1.15.1.1"/>
    </reaction>
</comment>
<evidence type="ECO:0000259" key="5">
    <source>
        <dbReference type="Pfam" id="PF00080"/>
    </source>
</evidence>
<organism evidence="6 7">
    <name type="scientific">Brumimicrobium glaciale</name>
    <dbReference type="NCBI Taxonomy" id="200475"/>
    <lineage>
        <taxon>Bacteria</taxon>
        <taxon>Pseudomonadati</taxon>
        <taxon>Bacteroidota</taxon>
        <taxon>Flavobacteriia</taxon>
        <taxon>Flavobacteriales</taxon>
        <taxon>Crocinitomicaceae</taxon>
        <taxon>Brumimicrobium</taxon>
    </lineage>
</organism>
<dbReference type="InterPro" id="IPR036423">
    <property type="entry name" value="SOD-like_Cu/Zn_dom_sf"/>
</dbReference>
<feature type="domain" description="Superoxide dismutase copper/zinc binding" evidence="5">
    <location>
        <begin position="78"/>
        <end position="209"/>
    </location>
</feature>
<dbReference type="EC" id="1.15.1.1" evidence="2"/>
<comment type="cofactor">
    <cofactor evidence="2">
        <name>Zn(2+)</name>
        <dbReference type="ChEBI" id="CHEBI:29105"/>
    </cofactor>
    <text evidence="2">Binds 1 zinc ion per subunit.</text>
</comment>
<dbReference type="GO" id="GO:0005507">
    <property type="term" value="F:copper ion binding"/>
    <property type="evidence" value="ECO:0007669"/>
    <property type="project" value="InterPro"/>
</dbReference>
<reference evidence="6 7" key="1">
    <citation type="submission" date="2019-02" db="EMBL/GenBank/DDBJ databases">
        <title>Genome sequence of the sea-ice species Brumimicrobium glaciale.</title>
        <authorList>
            <person name="Bowman J.P."/>
        </authorList>
    </citation>
    <scope>NUCLEOTIDE SEQUENCE [LARGE SCALE GENOMIC DNA]</scope>
    <source>
        <strain evidence="6 7">IC156</strain>
    </source>
</reference>
<dbReference type="InterPro" id="IPR024134">
    <property type="entry name" value="SOD_Cu/Zn_/chaperone"/>
</dbReference>
<dbReference type="InterPro" id="IPR018152">
    <property type="entry name" value="SOD_Cu/Zn_BS"/>
</dbReference>
<name>A0A4Q4KH80_9FLAO</name>
<keyword evidence="2" id="KW-0479">Metal-binding</keyword>
<comment type="function">
    <text evidence="2">Destroys radicals which are normally produced within the cells and which are toxic to biological systems.</text>
</comment>
<dbReference type="InterPro" id="IPR001424">
    <property type="entry name" value="SOD_Cu_Zn_dom"/>
</dbReference>
<feature type="chain" id="PRO_5020866363" description="Superoxide dismutase [Cu-Zn]" evidence="4">
    <location>
        <begin position="28"/>
        <end position="215"/>
    </location>
</feature>
<dbReference type="Gene3D" id="2.60.40.200">
    <property type="entry name" value="Superoxide dismutase, copper/zinc binding domain"/>
    <property type="match status" value="1"/>
</dbReference>
<keyword evidence="2" id="KW-0560">Oxidoreductase</keyword>
<dbReference type="GO" id="GO:0004784">
    <property type="term" value="F:superoxide dismutase activity"/>
    <property type="evidence" value="ECO:0007669"/>
    <property type="project" value="UniProtKB-EC"/>
</dbReference>
<feature type="compositionally biased region" description="Basic and acidic residues" evidence="3">
    <location>
        <begin position="41"/>
        <end position="51"/>
    </location>
</feature>
<dbReference type="Proteomes" id="UP000293952">
    <property type="component" value="Unassembled WGS sequence"/>
</dbReference>
<protein>
    <recommendedName>
        <fullName evidence="2">Superoxide dismutase [Cu-Zn]</fullName>
        <ecNumber evidence="2">1.15.1.1</ecNumber>
    </recommendedName>
</protein>
<gene>
    <name evidence="6" type="ORF">ERX46_14770</name>
</gene>
<comment type="cofactor">
    <cofactor evidence="2">
        <name>Cu cation</name>
        <dbReference type="ChEBI" id="CHEBI:23378"/>
    </cofactor>
    <text evidence="2">Binds 1 copper ion per subunit.</text>
</comment>
<sequence length="215" mass="23305">MKNLNIYIFSMIAVGMLAFSCENAIQADEDGGNQTDTTSFENDHDSEKSEALKIADPENIKTKMIRTTLNAKSESKATGDITFEERAGQVVMEAKFKGLNKGTHAIHLHETANCSSSDGKSAGGHWNPTGERHGKWGDAEGYHKGDIGNFEVGDDGIATVRFETAEWCIGCDDENKNIVGRSVIIHQGGDDFISQPSGDAGKRVGCAEISEYQEK</sequence>
<feature type="region of interest" description="Disordered" evidence="3">
    <location>
        <begin position="29"/>
        <end position="51"/>
    </location>
</feature>
<feature type="signal peptide" evidence="4">
    <location>
        <begin position="1"/>
        <end position="27"/>
    </location>
</feature>
<evidence type="ECO:0000256" key="4">
    <source>
        <dbReference type="SAM" id="SignalP"/>
    </source>
</evidence>
<dbReference type="PROSITE" id="PS51257">
    <property type="entry name" value="PROKAR_LIPOPROTEIN"/>
    <property type="match status" value="1"/>
</dbReference>
<dbReference type="Pfam" id="PF00080">
    <property type="entry name" value="Sod_Cu"/>
    <property type="match status" value="1"/>
</dbReference>
<keyword evidence="7" id="KW-1185">Reference proteome</keyword>
<dbReference type="EMBL" id="SETE01000006">
    <property type="protein sequence ID" value="RYM32532.1"/>
    <property type="molecule type" value="Genomic_DNA"/>
</dbReference>
<dbReference type="SUPFAM" id="SSF49329">
    <property type="entry name" value="Cu,Zn superoxide dismutase-like"/>
    <property type="match status" value="1"/>
</dbReference>
<keyword evidence="2" id="KW-0186">Copper</keyword>
<keyword evidence="2" id="KW-0862">Zinc</keyword>
<feature type="region of interest" description="Disordered" evidence="3">
    <location>
        <begin position="113"/>
        <end position="134"/>
    </location>
</feature>
<dbReference type="OrthoDB" id="9792957at2"/>
<evidence type="ECO:0000256" key="3">
    <source>
        <dbReference type="SAM" id="MobiDB-lite"/>
    </source>
</evidence>
<comment type="similarity">
    <text evidence="1 2">Belongs to the Cu-Zn superoxide dismutase family.</text>
</comment>